<name>A0ABV9CJR8_9ACTN</name>
<dbReference type="RefSeq" id="WP_380841601.1">
    <property type="nucleotide sequence ID" value="NZ_JBHSFP010000011.1"/>
</dbReference>
<feature type="region of interest" description="Disordered" evidence="1">
    <location>
        <begin position="85"/>
        <end position="106"/>
    </location>
</feature>
<evidence type="ECO:0000256" key="2">
    <source>
        <dbReference type="SAM" id="Phobius"/>
    </source>
</evidence>
<keyword evidence="2" id="KW-1133">Transmembrane helix</keyword>
<feature type="transmembrane region" description="Helical" evidence="2">
    <location>
        <begin position="41"/>
        <end position="59"/>
    </location>
</feature>
<keyword evidence="4" id="KW-1185">Reference proteome</keyword>
<gene>
    <name evidence="3" type="ORF">ACFO60_18280</name>
</gene>
<organism evidence="3 4">
    <name type="scientific">Sphaerisporangium dianthi</name>
    <dbReference type="NCBI Taxonomy" id="1436120"/>
    <lineage>
        <taxon>Bacteria</taxon>
        <taxon>Bacillati</taxon>
        <taxon>Actinomycetota</taxon>
        <taxon>Actinomycetes</taxon>
        <taxon>Streptosporangiales</taxon>
        <taxon>Streptosporangiaceae</taxon>
        <taxon>Sphaerisporangium</taxon>
    </lineage>
</organism>
<dbReference type="EMBL" id="JBHSFP010000011">
    <property type="protein sequence ID" value="MFC4532729.1"/>
    <property type="molecule type" value="Genomic_DNA"/>
</dbReference>
<keyword evidence="2" id="KW-0472">Membrane</keyword>
<evidence type="ECO:0000313" key="4">
    <source>
        <dbReference type="Proteomes" id="UP001596004"/>
    </source>
</evidence>
<reference evidence="4" key="1">
    <citation type="journal article" date="2019" name="Int. J. Syst. Evol. Microbiol.">
        <title>The Global Catalogue of Microorganisms (GCM) 10K type strain sequencing project: providing services to taxonomists for standard genome sequencing and annotation.</title>
        <authorList>
            <consortium name="The Broad Institute Genomics Platform"/>
            <consortium name="The Broad Institute Genome Sequencing Center for Infectious Disease"/>
            <person name="Wu L."/>
            <person name="Ma J."/>
        </authorList>
    </citation>
    <scope>NUCLEOTIDE SEQUENCE [LARGE SCALE GENOMIC DNA]</scope>
    <source>
        <strain evidence="4">CGMCC 4.7132</strain>
    </source>
</reference>
<evidence type="ECO:0000313" key="3">
    <source>
        <dbReference type="EMBL" id="MFC4532729.1"/>
    </source>
</evidence>
<evidence type="ECO:0000256" key="1">
    <source>
        <dbReference type="SAM" id="MobiDB-lite"/>
    </source>
</evidence>
<comment type="caution">
    <text evidence="3">The sequence shown here is derived from an EMBL/GenBank/DDBJ whole genome shotgun (WGS) entry which is preliminary data.</text>
</comment>
<protein>
    <submittedName>
        <fullName evidence="3">Uncharacterized protein</fullName>
    </submittedName>
</protein>
<proteinExistence type="predicted"/>
<sequence length="106" mass="11264">MGRRPRRADSERYPALAGIVEQFLDAGVRARARATLLRRGLAVTLAILPVTAVSAAALAKRARNDVALQRDAAVSRHLVVHSASINDDPRPCRAARGGGLAHQSHG</sequence>
<keyword evidence="2" id="KW-0812">Transmembrane</keyword>
<dbReference type="Proteomes" id="UP001596004">
    <property type="component" value="Unassembled WGS sequence"/>
</dbReference>
<accession>A0ABV9CJR8</accession>